<protein>
    <recommendedName>
        <fullName evidence="4">SOCS box domain-containing protein</fullName>
    </recommendedName>
</protein>
<dbReference type="PANTHER" id="PTHR24198:SF165">
    <property type="entry name" value="ANKYRIN REPEAT-CONTAINING PROTEIN-RELATED"/>
    <property type="match status" value="1"/>
</dbReference>
<feature type="domain" description="SOCS box" evidence="4">
    <location>
        <begin position="260"/>
        <end position="307"/>
    </location>
</feature>
<name>A0ABD3UTX7_SINWO</name>
<dbReference type="Pfam" id="PF12796">
    <property type="entry name" value="Ank_2"/>
    <property type="match status" value="2"/>
</dbReference>
<keyword evidence="2 3" id="KW-0040">ANK repeat</keyword>
<feature type="repeat" description="ANK" evidence="3">
    <location>
        <begin position="96"/>
        <end position="128"/>
    </location>
</feature>
<organism evidence="5 6">
    <name type="scientific">Sinanodonta woodiana</name>
    <name type="common">Chinese pond mussel</name>
    <name type="synonym">Anodonta woodiana</name>
    <dbReference type="NCBI Taxonomy" id="1069815"/>
    <lineage>
        <taxon>Eukaryota</taxon>
        <taxon>Metazoa</taxon>
        <taxon>Spiralia</taxon>
        <taxon>Lophotrochozoa</taxon>
        <taxon>Mollusca</taxon>
        <taxon>Bivalvia</taxon>
        <taxon>Autobranchia</taxon>
        <taxon>Heteroconchia</taxon>
        <taxon>Palaeoheterodonta</taxon>
        <taxon>Unionida</taxon>
        <taxon>Unionoidea</taxon>
        <taxon>Unionidae</taxon>
        <taxon>Unioninae</taxon>
        <taxon>Sinanodonta</taxon>
    </lineage>
</organism>
<dbReference type="InterPro" id="IPR036770">
    <property type="entry name" value="Ankyrin_rpt-contain_sf"/>
</dbReference>
<dbReference type="Gene3D" id="1.25.40.20">
    <property type="entry name" value="Ankyrin repeat-containing domain"/>
    <property type="match status" value="1"/>
</dbReference>
<evidence type="ECO:0000313" key="6">
    <source>
        <dbReference type="Proteomes" id="UP001634394"/>
    </source>
</evidence>
<keyword evidence="1" id="KW-0677">Repeat</keyword>
<dbReference type="AlphaFoldDB" id="A0ABD3UTX7"/>
<dbReference type="PROSITE" id="PS50088">
    <property type="entry name" value="ANK_REPEAT"/>
    <property type="match status" value="3"/>
</dbReference>
<keyword evidence="6" id="KW-1185">Reference proteome</keyword>
<sequence>MADFMAEPPTTDDRKTGGLFVPMWWIFLCEAVKIGDVEETKKILLQINQCRLKDIINSIDKNDVLKPLHLAAAQGSIGLMDFLISCGFSVQSTNLFGETPLHIACRLGHTEIVQYLIATGADINSKDCGEYTSLFHAIKEKKPEVVKLLIQAGCDLDTLNEDLLSPMDQAVHDNQSDIVALLLKGGCSIYKTRGYVYYLGHISNSIPFSLWASGDIDNLRLLLEAGYVISYSQFEKMLQVSHILNLDEKYINELSQLLHQPLSLQSACRGAIRRHLMKKQANTRTALDSLIKQLPLPGRLIDFVSIR</sequence>
<dbReference type="PROSITE" id="PS50225">
    <property type="entry name" value="SOCS"/>
    <property type="match status" value="1"/>
</dbReference>
<reference evidence="5 6" key="1">
    <citation type="submission" date="2024-11" db="EMBL/GenBank/DDBJ databases">
        <title>Chromosome-level genome assembly of the freshwater bivalve Anodonta woodiana.</title>
        <authorList>
            <person name="Chen X."/>
        </authorList>
    </citation>
    <scope>NUCLEOTIDE SEQUENCE [LARGE SCALE GENOMIC DNA]</scope>
    <source>
        <strain evidence="5">MN2024</strain>
        <tissue evidence="5">Gills</tissue>
    </source>
</reference>
<evidence type="ECO:0000256" key="1">
    <source>
        <dbReference type="ARBA" id="ARBA00022737"/>
    </source>
</evidence>
<proteinExistence type="predicted"/>
<evidence type="ECO:0000259" key="4">
    <source>
        <dbReference type="PROSITE" id="PS50225"/>
    </source>
</evidence>
<dbReference type="InterPro" id="IPR036036">
    <property type="entry name" value="SOCS_box-like_dom_sf"/>
</dbReference>
<evidence type="ECO:0000256" key="2">
    <source>
        <dbReference type="ARBA" id="ARBA00023043"/>
    </source>
</evidence>
<feature type="repeat" description="ANK" evidence="3">
    <location>
        <begin position="129"/>
        <end position="161"/>
    </location>
</feature>
<dbReference type="EMBL" id="JBJQND010000015">
    <property type="protein sequence ID" value="KAL3852939.1"/>
    <property type="molecule type" value="Genomic_DNA"/>
</dbReference>
<dbReference type="Proteomes" id="UP001634394">
    <property type="component" value="Unassembled WGS sequence"/>
</dbReference>
<dbReference type="PANTHER" id="PTHR24198">
    <property type="entry name" value="ANKYRIN REPEAT AND PROTEIN KINASE DOMAIN-CONTAINING PROTEIN"/>
    <property type="match status" value="1"/>
</dbReference>
<dbReference type="CDD" id="cd03587">
    <property type="entry name" value="SOCS"/>
    <property type="match status" value="1"/>
</dbReference>
<evidence type="ECO:0000313" key="5">
    <source>
        <dbReference type="EMBL" id="KAL3852939.1"/>
    </source>
</evidence>
<dbReference type="SUPFAM" id="SSF48403">
    <property type="entry name" value="Ankyrin repeat"/>
    <property type="match status" value="1"/>
</dbReference>
<dbReference type="PRINTS" id="PR01415">
    <property type="entry name" value="ANKYRIN"/>
</dbReference>
<dbReference type="SMART" id="SM00969">
    <property type="entry name" value="SOCS_box"/>
    <property type="match status" value="1"/>
</dbReference>
<evidence type="ECO:0000256" key="3">
    <source>
        <dbReference type="PROSITE-ProRule" id="PRU00023"/>
    </source>
</evidence>
<dbReference type="InterPro" id="IPR001496">
    <property type="entry name" value="SOCS_box"/>
</dbReference>
<comment type="caution">
    <text evidence="5">The sequence shown here is derived from an EMBL/GenBank/DDBJ whole genome shotgun (WGS) entry which is preliminary data.</text>
</comment>
<gene>
    <name evidence="5" type="ORF">ACJMK2_016544</name>
</gene>
<accession>A0ABD3UTX7</accession>
<dbReference type="SMART" id="SM00248">
    <property type="entry name" value="ANK"/>
    <property type="match status" value="4"/>
</dbReference>
<dbReference type="PROSITE" id="PS50297">
    <property type="entry name" value="ANK_REP_REGION"/>
    <property type="match status" value="1"/>
</dbReference>
<dbReference type="InterPro" id="IPR002110">
    <property type="entry name" value="Ankyrin_rpt"/>
</dbReference>
<feature type="repeat" description="ANK" evidence="3">
    <location>
        <begin position="63"/>
        <end position="95"/>
    </location>
</feature>
<dbReference type="Pfam" id="PF07525">
    <property type="entry name" value="SOCS_box"/>
    <property type="match status" value="1"/>
</dbReference>
<dbReference type="SUPFAM" id="SSF158235">
    <property type="entry name" value="SOCS box-like"/>
    <property type="match status" value="1"/>
</dbReference>